<feature type="region of interest" description="Disordered" evidence="1">
    <location>
        <begin position="1"/>
        <end position="24"/>
    </location>
</feature>
<sequence length="134" mass="14567">MKTRSKEIHARGSNDTISFHAEPPGGQTSFQASLQAILRRFAAVQRLCELMSTLAPPHRIITASRCIGVAASRMVAAVAAVRGGIIIKMLLISVCLWLGRIILFATLWQLFWLVIKVSVKAPIVRAVAFLLGSS</sequence>
<proteinExistence type="predicted"/>
<protein>
    <submittedName>
        <fullName evidence="3">Uncharacterized protein</fullName>
    </submittedName>
</protein>
<name>A0A2S7YKX3_BEABA</name>
<reference evidence="3 4" key="1">
    <citation type="submission" date="2016-07" db="EMBL/GenBank/DDBJ databases">
        <title>Comparative genomics of the entomopathogenic fungus Beauveria bassiana.</title>
        <authorList>
            <person name="Valero Jimenez C.A."/>
            <person name="Zwaan B.J."/>
            <person name="Van Kan J.A."/>
            <person name="Takken W."/>
            <person name="Debets A.J."/>
            <person name="Schoustra S.E."/>
            <person name="Koenraadt C.J."/>
        </authorList>
    </citation>
    <scope>NUCLEOTIDE SEQUENCE [LARGE SCALE GENOMIC DNA]</scope>
    <source>
        <strain evidence="3 4">ARSEF 8028</strain>
    </source>
</reference>
<keyword evidence="2" id="KW-1133">Transmembrane helix</keyword>
<keyword evidence="2" id="KW-0472">Membrane</keyword>
<evidence type="ECO:0000256" key="2">
    <source>
        <dbReference type="SAM" id="Phobius"/>
    </source>
</evidence>
<feature type="transmembrane region" description="Helical" evidence="2">
    <location>
        <begin position="90"/>
        <end position="115"/>
    </location>
</feature>
<accession>A0A2S7YKX3</accession>
<dbReference type="Proteomes" id="UP000237441">
    <property type="component" value="Unassembled WGS sequence"/>
</dbReference>
<keyword evidence="2" id="KW-0812">Transmembrane</keyword>
<feature type="compositionally biased region" description="Basic and acidic residues" evidence="1">
    <location>
        <begin position="1"/>
        <end position="12"/>
    </location>
</feature>
<evidence type="ECO:0000313" key="3">
    <source>
        <dbReference type="EMBL" id="PQK16808.1"/>
    </source>
</evidence>
<dbReference type="AlphaFoldDB" id="A0A2S7YKX3"/>
<dbReference type="EMBL" id="JRHA01000007">
    <property type="protein sequence ID" value="PQK16808.1"/>
    <property type="molecule type" value="Genomic_DNA"/>
</dbReference>
<evidence type="ECO:0000313" key="4">
    <source>
        <dbReference type="Proteomes" id="UP000237441"/>
    </source>
</evidence>
<evidence type="ECO:0000256" key="1">
    <source>
        <dbReference type="SAM" id="MobiDB-lite"/>
    </source>
</evidence>
<gene>
    <name evidence="3" type="ORF">BB8028_0007g00120</name>
</gene>
<comment type="caution">
    <text evidence="3">The sequence shown here is derived from an EMBL/GenBank/DDBJ whole genome shotgun (WGS) entry which is preliminary data.</text>
</comment>
<organism evidence="3 4">
    <name type="scientific">Beauveria bassiana</name>
    <name type="common">White muscardine disease fungus</name>
    <name type="synonym">Tritirachium shiotae</name>
    <dbReference type="NCBI Taxonomy" id="176275"/>
    <lineage>
        <taxon>Eukaryota</taxon>
        <taxon>Fungi</taxon>
        <taxon>Dikarya</taxon>
        <taxon>Ascomycota</taxon>
        <taxon>Pezizomycotina</taxon>
        <taxon>Sordariomycetes</taxon>
        <taxon>Hypocreomycetidae</taxon>
        <taxon>Hypocreales</taxon>
        <taxon>Cordycipitaceae</taxon>
        <taxon>Beauveria</taxon>
    </lineage>
</organism>